<feature type="transmembrane region" description="Helical" evidence="6">
    <location>
        <begin position="99"/>
        <end position="114"/>
    </location>
</feature>
<protein>
    <recommendedName>
        <fullName evidence="6">GDT1 family protein</fullName>
    </recommendedName>
</protein>
<keyword evidence="3 6" id="KW-0812">Transmembrane</keyword>
<dbReference type="GO" id="GO:0016020">
    <property type="term" value="C:membrane"/>
    <property type="evidence" value="ECO:0007669"/>
    <property type="project" value="UniProtKB-SubCell"/>
</dbReference>
<feature type="transmembrane region" description="Helical" evidence="6">
    <location>
        <begin position="167"/>
        <end position="188"/>
    </location>
</feature>
<dbReference type="KEGG" id="haa:A5892_15045"/>
<proteinExistence type="inferred from homology"/>
<keyword evidence="4 6" id="KW-1133">Transmembrane helix</keyword>
<name>A0A172YHD7_9GAMM</name>
<dbReference type="EMBL" id="CP015243">
    <property type="protein sequence ID" value="ANF58623.1"/>
    <property type="molecule type" value="Genomic_DNA"/>
</dbReference>
<feature type="transmembrane region" description="Helical" evidence="6">
    <location>
        <begin position="70"/>
        <end position="87"/>
    </location>
</feature>
<comment type="subcellular location">
    <subcellularLocation>
        <location evidence="1 6">Membrane</location>
        <topology evidence="1 6">Multi-pass membrane protein</topology>
    </subcellularLocation>
</comment>
<reference evidence="7 8" key="1">
    <citation type="submission" date="2016-04" db="EMBL/GenBank/DDBJ databases">
        <title>Complete Genome Sequence of Halotalea alkalilenta IHB B 13600.</title>
        <authorList>
            <person name="Swarnkar M.K."/>
            <person name="Sharma A."/>
            <person name="Kaushal K."/>
            <person name="Soni R."/>
            <person name="Rana S."/>
            <person name="Singh A.K."/>
            <person name="Gulati A."/>
        </authorList>
    </citation>
    <scope>NUCLEOTIDE SEQUENCE [LARGE SCALE GENOMIC DNA]</scope>
    <source>
        <strain evidence="7 8">IHB B 13600</strain>
    </source>
</reference>
<evidence type="ECO:0000256" key="6">
    <source>
        <dbReference type="RuleBase" id="RU365102"/>
    </source>
</evidence>
<dbReference type="InterPro" id="IPR001727">
    <property type="entry name" value="GDT1-like"/>
</dbReference>
<feature type="transmembrane region" description="Helical" evidence="6">
    <location>
        <begin position="38"/>
        <end position="58"/>
    </location>
</feature>
<dbReference type="PANTHER" id="PTHR12608">
    <property type="entry name" value="TRANSMEMBRANE PROTEIN HTP-1 RELATED"/>
    <property type="match status" value="1"/>
</dbReference>
<keyword evidence="8" id="KW-1185">Reference proteome</keyword>
<accession>A0A172YHD7</accession>
<dbReference type="Proteomes" id="UP000077875">
    <property type="component" value="Chromosome"/>
</dbReference>
<evidence type="ECO:0000256" key="5">
    <source>
        <dbReference type="ARBA" id="ARBA00023136"/>
    </source>
</evidence>
<evidence type="ECO:0000256" key="3">
    <source>
        <dbReference type="ARBA" id="ARBA00022692"/>
    </source>
</evidence>
<feature type="transmembrane region" description="Helical" evidence="6">
    <location>
        <begin position="134"/>
        <end position="155"/>
    </location>
</feature>
<evidence type="ECO:0000256" key="4">
    <source>
        <dbReference type="ARBA" id="ARBA00022989"/>
    </source>
</evidence>
<dbReference type="PANTHER" id="PTHR12608:SF1">
    <property type="entry name" value="TRANSMEMBRANE PROTEIN 165"/>
    <property type="match status" value="1"/>
</dbReference>
<dbReference type="Pfam" id="PF01169">
    <property type="entry name" value="GDT1"/>
    <property type="match status" value="2"/>
</dbReference>
<dbReference type="GO" id="GO:0046873">
    <property type="term" value="F:metal ion transmembrane transporter activity"/>
    <property type="evidence" value="ECO:0007669"/>
    <property type="project" value="InterPro"/>
</dbReference>
<evidence type="ECO:0000313" key="8">
    <source>
        <dbReference type="Proteomes" id="UP000077875"/>
    </source>
</evidence>
<evidence type="ECO:0000313" key="7">
    <source>
        <dbReference type="EMBL" id="ANF58623.1"/>
    </source>
</evidence>
<gene>
    <name evidence="7" type="ORF">A5892_15045</name>
</gene>
<sequence>MFSLEALFVATGAVALAELGDKTQFLALLLVIRFGRPWTIFFAILAAALLNHGLSAWVGQFFANRLDTELIQVITGFSFIAIGLWMLRPGEAPEEARSLRAGVFITAFVLFSLAELGDKTQLATVLLGARYGEVLLVTIGSTLGMLLANAPAIWIGERFAKRLPVRGLHFASCALFILIGLFTLFAAWR</sequence>
<dbReference type="STRING" id="376489.A5892_15045"/>
<dbReference type="AlphaFoldDB" id="A0A172YHD7"/>
<keyword evidence="5 6" id="KW-0472">Membrane</keyword>
<evidence type="ECO:0000256" key="2">
    <source>
        <dbReference type="ARBA" id="ARBA00009190"/>
    </source>
</evidence>
<organism evidence="7 8">
    <name type="scientific">Halotalea alkalilenta</name>
    <dbReference type="NCBI Taxonomy" id="376489"/>
    <lineage>
        <taxon>Bacteria</taxon>
        <taxon>Pseudomonadati</taxon>
        <taxon>Pseudomonadota</taxon>
        <taxon>Gammaproteobacteria</taxon>
        <taxon>Oceanospirillales</taxon>
        <taxon>Halomonadaceae</taxon>
        <taxon>Halotalea</taxon>
    </lineage>
</organism>
<evidence type="ECO:0000256" key="1">
    <source>
        <dbReference type="ARBA" id="ARBA00004141"/>
    </source>
</evidence>
<comment type="similarity">
    <text evidence="2 6">Belongs to the GDT1 family.</text>
</comment>